<keyword evidence="4" id="KW-0808">Transferase</keyword>
<dbReference type="Gene3D" id="3.30.565.10">
    <property type="entry name" value="Histidine kinase-like ATPase, C-terminal domain"/>
    <property type="match status" value="1"/>
</dbReference>
<dbReference type="AlphaFoldDB" id="A0A3A6QPN8"/>
<protein>
    <recommendedName>
        <fullName evidence="2">histidine kinase</fullName>
        <ecNumber evidence="2">2.7.13.3</ecNumber>
    </recommendedName>
</protein>
<feature type="transmembrane region" description="Helical" evidence="8">
    <location>
        <begin position="6"/>
        <end position="28"/>
    </location>
</feature>
<dbReference type="InterPro" id="IPR000014">
    <property type="entry name" value="PAS"/>
</dbReference>
<name>A0A3A6QPN8_9EURY</name>
<dbReference type="PANTHER" id="PTHR43711:SF1">
    <property type="entry name" value="HISTIDINE KINASE 1"/>
    <property type="match status" value="1"/>
</dbReference>
<comment type="catalytic activity">
    <reaction evidence="1">
        <text>ATP + protein L-histidine = ADP + protein N-phospho-L-histidine.</text>
        <dbReference type="EC" id="2.7.13.3"/>
    </reaction>
</comment>
<evidence type="ECO:0000256" key="6">
    <source>
        <dbReference type="ARBA" id="ARBA00023012"/>
    </source>
</evidence>
<dbReference type="InterPro" id="IPR003594">
    <property type="entry name" value="HATPase_dom"/>
</dbReference>
<dbReference type="EMBL" id="QMDW01000005">
    <property type="protein sequence ID" value="RJX50567.1"/>
    <property type="molecule type" value="Genomic_DNA"/>
</dbReference>
<dbReference type="InterPro" id="IPR003661">
    <property type="entry name" value="HisK_dim/P_dom"/>
</dbReference>
<dbReference type="GO" id="GO:0000155">
    <property type="term" value="F:phosphorelay sensor kinase activity"/>
    <property type="evidence" value="ECO:0007669"/>
    <property type="project" value="InterPro"/>
</dbReference>
<feature type="transmembrane region" description="Helical" evidence="8">
    <location>
        <begin position="35"/>
        <end position="55"/>
    </location>
</feature>
<dbReference type="RefSeq" id="WP_120083747.1">
    <property type="nucleotide sequence ID" value="NZ_QMDW01000005.1"/>
</dbReference>
<evidence type="ECO:0000256" key="1">
    <source>
        <dbReference type="ARBA" id="ARBA00000085"/>
    </source>
</evidence>
<dbReference type="PROSITE" id="PS50109">
    <property type="entry name" value="HIS_KIN"/>
    <property type="match status" value="1"/>
</dbReference>
<keyword evidence="6" id="KW-0902">Two-component regulatory system</keyword>
<evidence type="ECO:0000259" key="9">
    <source>
        <dbReference type="PROSITE" id="PS50109"/>
    </source>
</evidence>
<comment type="caution">
    <text evidence="10">The sequence shown here is derived from an EMBL/GenBank/DDBJ whole genome shotgun (WGS) entry which is preliminary data.</text>
</comment>
<dbReference type="SMART" id="SM00387">
    <property type="entry name" value="HATPase_c"/>
    <property type="match status" value="1"/>
</dbReference>
<dbReference type="Pfam" id="PF13188">
    <property type="entry name" value="PAS_8"/>
    <property type="match status" value="1"/>
</dbReference>
<dbReference type="InterPro" id="IPR005467">
    <property type="entry name" value="His_kinase_dom"/>
</dbReference>
<dbReference type="InterPro" id="IPR004358">
    <property type="entry name" value="Sig_transdc_His_kin-like_C"/>
</dbReference>
<evidence type="ECO:0000256" key="7">
    <source>
        <dbReference type="SAM" id="MobiDB-lite"/>
    </source>
</evidence>
<gene>
    <name evidence="10" type="ORF">DP106_04685</name>
</gene>
<feature type="transmembrane region" description="Helical" evidence="8">
    <location>
        <begin position="177"/>
        <end position="199"/>
    </location>
</feature>
<feature type="transmembrane region" description="Helical" evidence="8">
    <location>
        <begin position="102"/>
        <end position="122"/>
    </location>
</feature>
<evidence type="ECO:0000313" key="10">
    <source>
        <dbReference type="EMBL" id="RJX50567.1"/>
    </source>
</evidence>
<dbReference type="SUPFAM" id="SSF55874">
    <property type="entry name" value="ATPase domain of HSP90 chaperone/DNA topoisomerase II/histidine kinase"/>
    <property type="match status" value="1"/>
</dbReference>
<dbReference type="InterPro" id="IPR050736">
    <property type="entry name" value="Sensor_HK_Regulatory"/>
</dbReference>
<keyword evidence="8" id="KW-0472">Membrane</keyword>
<dbReference type="Pfam" id="PF02518">
    <property type="entry name" value="HATPase_c"/>
    <property type="match status" value="1"/>
</dbReference>
<accession>A0A3A6QPN8</accession>
<evidence type="ECO:0000256" key="4">
    <source>
        <dbReference type="ARBA" id="ARBA00022679"/>
    </source>
</evidence>
<keyword evidence="8" id="KW-0812">Transmembrane</keyword>
<evidence type="ECO:0000256" key="8">
    <source>
        <dbReference type="SAM" id="Phobius"/>
    </source>
</evidence>
<evidence type="ECO:0000313" key="11">
    <source>
        <dbReference type="Proteomes" id="UP000281564"/>
    </source>
</evidence>
<dbReference type="PRINTS" id="PR00344">
    <property type="entry name" value="BCTRLSENSOR"/>
</dbReference>
<evidence type="ECO:0000256" key="2">
    <source>
        <dbReference type="ARBA" id="ARBA00012438"/>
    </source>
</evidence>
<feature type="domain" description="Histidine kinase" evidence="9">
    <location>
        <begin position="348"/>
        <end position="577"/>
    </location>
</feature>
<feature type="compositionally biased region" description="Polar residues" evidence="7">
    <location>
        <begin position="477"/>
        <end position="501"/>
    </location>
</feature>
<sequence>MISEVQAVLLVLIVNLFAYVAVTLVAWWNRHKPGVWYFVFGAVFMILFSLSDIAVLTTRSVALIERIQVLTTGLAPAATATWVLFVLGYLGYLADVSRWQQAAVMGGIVGLPLLLAAIPGIYVEPSVAPLWGTPSSSPRFDAVGSVVLLSTLAALLMGSLLLFRAALAQRVVKVRTAAVLAVPALVFFLAATVGIVGIVPRTLPLPRVVGPFAAAAYLYFFAVAEGFSVLPATGNLGVDQAFDQLDAGVVVVEDDTIIRCNPTATEYLGLERPNVATGESAAAVLDEFVGRPIDDPVVTVKQNDRVYEVTRSQIHSSGVVLLIQDVTTRRERLELQRQNEQLERLAHIVSHDFQTPLSTANKLTTLLRLDEGVSGTEAAQTIDDLEAVHDRLTTFADQLPTLARESASIGDPTDCELADVAASAWDVVETGPLKLDIVSSRQLIGDDTRLEQAFQNLFENVVMHGNVPTEWPRNRPDSSTASATPPTDVSNAVQRETSASTVTVGRTESGFYVADDGPGFVATQDAKIFDYGMSTGSGSGLGLAIVRTIFEAHGWEISATESASGGARFDVHIETGPPEIETENVHVSG</sequence>
<proteinExistence type="predicted"/>
<evidence type="ECO:0000256" key="3">
    <source>
        <dbReference type="ARBA" id="ARBA00022553"/>
    </source>
</evidence>
<dbReference type="Proteomes" id="UP000281564">
    <property type="component" value="Unassembled WGS sequence"/>
</dbReference>
<keyword evidence="5" id="KW-0418">Kinase</keyword>
<dbReference type="InterPro" id="IPR036097">
    <property type="entry name" value="HisK_dim/P_sf"/>
</dbReference>
<feature type="transmembrane region" description="Helical" evidence="8">
    <location>
        <begin position="142"/>
        <end position="165"/>
    </location>
</feature>
<organism evidence="10 11">
    <name type="scientific">Halonotius pteroides</name>
    <dbReference type="NCBI Taxonomy" id="268735"/>
    <lineage>
        <taxon>Archaea</taxon>
        <taxon>Methanobacteriati</taxon>
        <taxon>Methanobacteriota</taxon>
        <taxon>Stenosarchaea group</taxon>
        <taxon>Halobacteria</taxon>
        <taxon>Halobacteriales</taxon>
        <taxon>Haloferacaceae</taxon>
        <taxon>Halonotius</taxon>
    </lineage>
</organism>
<dbReference type="SUPFAM" id="SSF47384">
    <property type="entry name" value="Homodimeric domain of signal transducing histidine kinase"/>
    <property type="match status" value="1"/>
</dbReference>
<keyword evidence="8" id="KW-1133">Transmembrane helix</keyword>
<keyword evidence="11" id="KW-1185">Reference proteome</keyword>
<keyword evidence="3" id="KW-0597">Phosphoprotein</keyword>
<evidence type="ECO:0000256" key="5">
    <source>
        <dbReference type="ARBA" id="ARBA00022777"/>
    </source>
</evidence>
<reference evidence="10 11" key="1">
    <citation type="submission" date="2018-06" db="EMBL/GenBank/DDBJ databases">
        <title>Halonotius sp. F13-13 a new haloarchaeeon isolated from a solar saltern from Isla Cristina, Huelva, Spain.</title>
        <authorList>
            <person name="Duran-Viseras A."/>
            <person name="Sanchez-Porro C."/>
            <person name="Ventosa A."/>
        </authorList>
    </citation>
    <scope>NUCLEOTIDE SEQUENCE [LARGE SCALE GENOMIC DNA]</scope>
    <source>
        <strain evidence="10 11">CECT 7525</strain>
    </source>
</reference>
<dbReference type="PANTHER" id="PTHR43711">
    <property type="entry name" value="TWO-COMPONENT HISTIDINE KINASE"/>
    <property type="match status" value="1"/>
</dbReference>
<dbReference type="CDD" id="cd00082">
    <property type="entry name" value="HisKA"/>
    <property type="match status" value="1"/>
</dbReference>
<dbReference type="OrthoDB" id="342253at2157"/>
<feature type="transmembrane region" description="Helical" evidence="8">
    <location>
        <begin position="67"/>
        <end position="90"/>
    </location>
</feature>
<dbReference type="EC" id="2.7.13.3" evidence="2"/>
<dbReference type="Gene3D" id="1.10.287.130">
    <property type="match status" value="1"/>
</dbReference>
<feature type="region of interest" description="Disordered" evidence="7">
    <location>
        <begin position="468"/>
        <end position="501"/>
    </location>
</feature>
<dbReference type="InterPro" id="IPR036890">
    <property type="entry name" value="HATPase_C_sf"/>
</dbReference>